<evidence type="ECO:0000313" key="4">
    <source>
        <dbReference type="Proteomes" id="UP001303160"/>
    </source>
</evidence>
<keyword evidence="2" id="KW-0732">Signal</keyword>
<gene>
    <name evidence="3" type="ORF">QBC40DRAFT_291131</name>
</gene>
<keyword evidence="4" id="KW-1185">Reference proteome</keyword>
<protein>
    <submittedName>
        <fullName evidence="3">Uncharacterized protein</fullName>
    </submittedName>
</protein>
<keyword evidence="1" id="KW-0472">Membrane</keyword>
<dbReference type="AlphaFoldDB" id="A0AAN7AP37"/>
<evidence type="ECO:0000256" key="2">
    <source>
        <dbReference type="SAM" id="SignalP"/>
    </source>
</evidence>
<dbReference type="EMBL" id="MU864080">
    <property type="protein sequence ID" value="KAK4194243.1"/>
    <property type="molecule type" value="Genomic_DNA"/>
</dbReference>
<dbReference type="Proteomes" id="UP001303160">
    <property type="component" value="Unassembled WGS sequence"/>
</dbReference>
<feature type="signal peptide" evidence="2">
    <location>
        <begin position="1"/>
        <end position="24"/>
    </location>
</feature>
<keyword evidence="1" id="KW-0812">Transmembrane</keyword>
<feature type="chain" id="PRO_5042838609" evidence="2">
    <location>
        <begin position="25"/>
        <end position="265"/>
    </location>
</feature>
<reference evidence="3" key="2">
    <citation type="submission" date="2023-05" db="EMBL/GenBank/DDBJ databases">
        <authorList>
            <consortium name="Lawrence Berkeley National Laboratory"/>
            <person name="Steindorff A."/>
            <person name="Hensen N."/>
            <person name="Bonometti L."/>
            <person name="Westerberg I."/>
            <person name="Brannstrom I.O."/>
            <person name="Guillou S."/>
            <person name="Cros-Aarteil S."/>
            <person name="Calhoun S."/>
            <person name="Haridas S."/>
            <person name="Kuo A."/>
            <person name="Mondo S."/>
            <person name="Pangilinan J."/>
            <person name="Riley R."/>
            <person name="Labutti K."/>
            <person name="Andreopoulos B."/>
            <person name="Lipzen A."/>
            <person name="Chen C."/>
            <person name="Yanf M."/>
            <person name="Daum C."/>
            <person name="Ng V."/>
            <person name="Clum A."/>
            <person name="Ohm R."/>
            <person name="Martin F."/>
            <person name="Silar P."/>
            <person name="Natvig D."/>
            <person name="Lalanne C."/>
            <person name="Gautier V."/>
            <person name="Ament-Velasquez S.L."/>
            <person name="Kruys A."/>
            <person name="Hutchinson M.I."/>
            <person name="Powell A.J."/>
            <person name="Barry K."/>
            <person name="Miller A.N."/>
            <person name="Grigoriev I.V."/>
            <person name="Debuchy R."/>
            <person name="Gladieux P."/>
            <person name="Thoren M.H."/>
            <person name="Johannesson H."/>
        </authorList>
    </citation>
    <scope>NUCLEOTIDE SEQUENCE</scope>
    <source>
        <strain evidence="3">CBS 315.58</strain>
    </source>
</reference>
<organism evidence="3 4">
    <name type="scientific">Triangularia verruculosa</name>
    <dbReference type="NCBI Taxonomy" id="2587418"/>
    <lineage>
        <taxon>Eukaryota</taxon>
        <taxon>Fungi</taxon>
        <taxon>Dikarya</taxon>
        <taxon>Ascomycota</taxon>
        <taxon>Pezizomycotina</taxon>
        <taxon>Sordariomycetes</taxon>
        <taxon>Sordariomycetidae</taxon>
        <taxon>Sordariales</taxon>
        <taxon>Podosporaceae</taxon>
        <taxon>Triangularia</taxon>
    </lineage>
</organism>
<evidence type="ECO:0000256" key="1">
    <source>
        <dbReference type="SAM" id="Phobius"/>
    </source>
</evidence>
<comment type="caution">
    <text evidence="3">The sequence shown here is derived from an EMBL/GenBank/DDBJ whole genome shotgun (WGS) entry which is preliminary data.</text>
</comment>
<name>A0AAN7AP37_9PEZI</name>
<sequence>MSSSSSSVAATVTALLALTTPFVAPPGCPSFTTASVDTSSIDGVAAVLVADDPSCLPNGWADVVPESRMNFNPAVCPKGWVYHSIAGGDATDKFTALCCDSGYDYLFFKHRELVPERMTNYCGRWTSRLNLDSGSDSATITGADAASSTLLVHNAWEITWFASDIPNLTPQPPSITNRMLVPTWTPGEFIPDGKYDRSSPSGDNRNNFLPQEAQWFLIIGMPIIGALLIGSCIFCCVRSSKKKKRARSATVADATAAAGGVLDAK</sequence>
<feature type="transmembrane region" description="Helical" evidence="1">
    <location>
        <begin position="215"/>
        <end position="237"/>
    </location>
</feature>
<accession>A0AAN7AP37</accession>
<evidence type="ECO:0000313" key="3">
    <source>
        <dbReference type="EMBL" id="KAK4194243.1"/>
    </source>
</evidence>
<keyword evidence="1" id="KW-1133">Transmembrane helix</keyword>
<reference evidence="3" key="1">
    <citation type="journal article" date="2023" name="Mol. Phylogenet. Evol.">
        <title>Genome-scale phylogeny and comparative genomics of the fungal order Sordariales.</title>
        <authorList>
            <person name="Hensen N."/>
            <person name="Bonometti L."/>
            <person name="Westerberg I."/>
            <person name="Brannstrom I.O."/>
            <person name="Guillou S."/>
            <person name="Cros-Aarteil S."/>
            <person name="Calhoun S."/>
            <person name="Haridas S."/>
            <person name="Kuo A."/>
            <person name="Mondo S."/>
            <person name="Pangilinan J."/>
            <person name="Riley R."/>
            <person name="LaButti K."/>
            <person name="Andreopoulos B."/>
            <person name="Lipzen A."/>
            <person name="Chen C."/>
            <person name="Yan M."/>
            <person name="Daum C."/>
            <person name="Ng V."/>
            <person name="Clum A."/>
            <person name="Steindorff A."/>
            <person name="Ohm R.A."/>
            <person name="Martin F."/>
            <person name="Silar P."/>
            <person name="Natvig D.O."/>
            <person name="Lalanne C."/>
            <person name="Gautier V."/>
            <person name="Ament-Velasquez S.L."/>
            <person name="Kruys A."/>
            <person name="Hutchinson M.I."/>
            <person name="Powell A.J."/>
            <person name="Barry K."/>
            <person name="Miller A.N."/>
            <person name="Grigoriev I.V."/>
            <person name="Debuchy R."/>
            <person name="Gladieux P."/>
            <person name="Hiltunen Thoren M."/>
            <person name="Johannesson H."/>
        </authorList>
    </citation>
    <scope>NUCLEOTIDE SEQUENCE</scope>
    <source>
        <strain evidence="3">CBS 315.58</strain>
    </source>
</reference>
<proteinExistence type="predicted"/>